<evidence type="ECO:0000313" key="3">
    <source>
        <dbReference type="Proteomes" id="UP000467840"/>
    </source>
</evidence>
<dbReference type="AlphaFoldDB" id="A0A6A6LXH9"/>
<gene>
    <name evidence="2" type="ORF">GH714_003203</name>
</gene>
<sequence length="106" mass="12450">MPVLTWEKPSVGSRKCNFDTKVTDVMAVLPLGQSYAMRQVALLMGFLVASPKGGLLVRLRRWPFRRLHPGRSRKVLTKWWFRWMLEKCGWNSLEDDYRSQVLLELL</sequence>
<keyword evidence="1" id="KW-0812">Transmembrane</keyword>
<comment type="caution">
    <text evidence="2">The sequence shown here is derived from an EMBL/GenBank/DDBJ whole genome shotgun (WGS) entry which is preliminary data.</text>
</comment>
<evidence type="ECO:0000256" key="1">
    <source>
        <dbReference type="SAM" id="Phobius"/>
    </source>
</evidence>
<protein>
    <submittedName>
        <fullName evidence="2">Uncharacterized protein</fullName>
    </submittedName>
</protein>
<dbReference type="EMBL" id="JAAGAX010000008">
    <property type="protein sequence ID" value="KAF2305227.1"/>
    <property type="molecule type" value="Genomic_DNA"/>
</dbReference>
<dbReference type="Proteomes" id="UP000467840">
    <property type="component" value="Chromosome 9"/>
</dbReference>
<feature type="transmembrane region" description="Helical" evidence="1">
    <location>
        <begin position="36"/>
        <end position="57"/>
    </location>
</feature>
<proteinExistence type="predicted"/>
<keyword evidence="1" id="KW-0472">Membrane</keyword>
<name>A0A6A6LXH9_HEVBR</name>
<reference evidence="2 3" key="1">
    <citation type="journal article" date="2020" name="Mol. Plant">
        <title>The Chromosome-Based Rubber Tree Genome Provides New Insights into Spurge Genome Evolution and Rubber Biosynthesis.</title>
        <authorList>
            <person name="Liu J."/>
            <person name="Shi C."/>
            <person name="Shi C.C."/>
            <person name="Li W."/>
            <person name="Zhang Q.J."/>
            <person name="Zhang Y."/>
            <person name="Li K."/>
            <person name="Lu H.F."/>
            <person name="Shi C."/>
            <person name="Zhu S.T."/>
            <person name="Xiao Z.Y."/>
            <person name="Nan H."/>
            <person name="Yue Y."/>
            <person name="Zhu X.G."/>
            <person name="Wu Y."/>
            <person name="Hong X.N."/>
            <person name="Fan G.Y."/>
            <person name="Tong Y."/>
            <person name="Zhang D."/>
            <person name="Mao C.L."/>
            <person name="Liu Y.L."/>
            <person name="Hao S.J."/>
            <person name="Liu W.Q."/>
            <person name="Lv M.Q."/>
            <person name="Zhang H.B."/>
            <person name="Liu Y."/>
            <person name="Hu-Tang G.R."/>
            <person name="Wang J.P."/>
            <person name="Wang J.H."/>
            <person name="Sun Y.H."/>
            <person name="Ni S.B."/>
            <person name="Chen W.B."/>
            <person name="Zhang X.C."/>
            <person name="Jiao Y.N."/>
            <person name="Eichler E.E."/>
            <person name="Li G.H."/>
            <person name="Liu X."/>
            <person name="Gao L.Z."/>
        </authorList>
    </citation>
    <scope>NUCLEOTIDE SEQUENCE [LARGE SCALE GENOMIC DNA]</scope>
    <source>
        <strain evidence="3">cv. GT1</strain>
        <tissue evidence="2">Leaf</tissue>
    </source>
</reference>
<keyword evidence="3" id="KW-1185">Reference proteome</keyword>
<organism evidence="2 3">
    <name type="scientific">Hevea brasiliensis</name>
    <name type="common">Para rubber tree</name>
    <name type="synonym">Siphonia brasiliensis</name>
    <dbReference type="NCBI Taxonomy" id="3981"/>
    <lineage>
        <taxon>Eukaryota</taxon>
        <taxon>Viridiplantae</taxon>
        <taxon>Streptophyta</taxon>
        <taxon>Embryophyta</taxon>
        <taxon>Tracheophyta</taxon>
        <taxon>Spermatophyta</taxon>
        <taxon>Magnoliopsida</taxon>
        <taxon>eudicotyledons</taxon>
        <taxon>Gunneridae</taxon>
        <taxon>Pentapetalae</taxon>
        <taxon>rosids</taxon>
        <taxon>fabids</taxon>
        <taxon>Malpighiales</taxon>
        <taxon>Euphorbiaceae</taxon>
        <taxon>Crotonoideae</taxon>
        <taxon>Micrandreae</taxon>
        <taxon>Hevea</taxon>
    </lineage>
</organism>
<accession>A0A6A6LXH9</accession>
<keyword evidence="1" id="KW-1133">Transmembrane helix</keyword>
<evidence type="ECO:0000313" key="2">
    <source>
        <dbReference type="EMBL" id="KAF2305227.1"/>
    </source>
</evidence>